<comment type="subcellular location">
    <subcellularLocation>
        <location evidence="1">Secreted</location>
    </subcellularLocation>
</comment>
<organism evidence="5 6">
    <name type="scientific">Dreissena polymorpha</name>
    <name type="common">Zebra mussel</name>
    <name type="synonym">Mytilus polymorpha</name>
    <dbReference type="NCBI Taxonomy" id="45954"/>
    <lineage>
        <taxon>Eukaryota</taxon>
        <taxon>Metazoa</taxon>
        <taxon>Spiralia</taxon>
        <taxon>Lophotrochozoa</taxon>
        <taxon>Mollusca</taxon>
        <taxon>Bivalvia</taxon>
        <taxon>Autobranchia</taxon>
        <taxon>Heteroconchia</taxon>
        <taxon>Euheterodonta</taxon>
        <taxon>Imparidentia</taxon>
        <taxon>Neoheterodontei</taxon>
        <taxon>Myida</taxon>
        <taxon>Dreissenoidea</taxon>
        <taxon>Dreissenidae</taxon>
        <taxon>Dreissena</taxon>
    </lineage>
</organism>
<reference evidence="5" key="2">
    <citation type="submission" date="2020-11" db="EMBL/GenBank/DDBJ databases">
        <authorList>
            <person name="McCartney M.A."/>
            <person name="Auch B."/>
            <person name="Kono T."/>
            <person name="Mallez S."/>
            <person name="Becker A."/>
            <person name="Gohl D.M."/>
            <person name="Silverstein K.A.T."/>
            <person name="Koren S."/>
            <person name="Bechman K.B."/>
            <person name="Herman A."/>
            <person name="Abrahante J.E."/>
            <person name="Garbe J."/>
        </authorList>
    </citation>
    <scope>NUCLEOTIDE SEQUENCE</scope>
    <source>
        <strain evidence="5">Duluth1</strain>
        <tissue evidence="5">Whole animal</tissue>
    </source>
</reference>
<evidence type="ECO:0000313" key="5">
    <source>
        <dbReference type="EMBL" id="KAH3719110.1"/>
    </source>
</evidence>
<dbReference type="Gene3D" id="1.10.640.10">
    <property type="entry name" value="Haem peroxidase domain superfamily, animal type"/>
    <property type="match status" value="1"/>
</dbReference>
<dbReference type="PRINTS" id="PR00457">
    <property type="entry name" value="ANPEROXIDASE"/>
</dbReference>
<evidence type="ECO:0000256" key="3">
    <source>
        <dbReference type="ARBA" id="ARBA00023180"/>
    </source>
</evidence>
<keyword evidence="4" id="KW-0479">Metal-binding</keyword>
<dbReference type="GO" id="GO:0004601">
    <property type="term" value="F:peroxidase activity"/>
    <property type="evidence" value="ECO:0007669"/>
    <property type="project" value="InterPro"/>
</dbReference>
<keyword evidence="3" id="KW-0325">Glycoprotein</keyword>
<sequence length="392" mass="45270">MFAPDKCVLEHDGNYCMKAGDIRVNVVPSLGWSHTTLLREHNRIAKALSAINPHWDDDAIYQQTRRIIAAIEQVITYKEYLPSILNEETMKKYRLNLHSTRYANTYHPKLNPSVTNEFAVAAFRFGHSQIADYQATMDENFNFLEKKPIWKTYHKPHMVIYEHGHALDGIARWLSTDPQPLADSLFEHGTRDMLFLDKKNNSLDLPAINIQRSREHGTPAYNHWRVHCGLAKADMTDDGLFTLPDHTAEQTQKLQKAYRHVDDIDLFPGAMTETLLPQSAVGPTFACLLGRQFRRLMRGDRYWHELHFEYNRFTKDQLHEVRKVSLAKVLCDNYNITKLQPNVFRVPTGDNQRIDCSNIPGIDLSKWKACEFPLADGRPSFAKHCPKEPLFG</sequence>
<dbReference type="EMBL" id="JAIWYP010000013">
    <property type="protein sequence ID" value="KAH3719110.1"/>
    <property type="molecule type" value="Genomic_DNA"/>
</dbReference>
<dbReference type="SUPFAM" id="SSF48113">
    <property type="entry name" value="Heme-dependent peroxidases"/>
    <property type="match status" value="1"/>
</dbReference>
<dbReference type="PANTHER" id="PTHR11475:SF4">
    <property type="entry name" value="CHORION PEROXIDASE"/>
    <property type="match status" value="1"/>
</dbReference>
<keyword evidence="6" id="KW-1185">Reference proteome</keyword>
<keyword evidence="4" id="KW-0408">Iron</keyword>
<accession>A0A9D4C8C1</accession>
<evidence type="ECO:0000256" key="4">
    <source>
        <dbReference type="PIRSR" id="PIRSR619791-2"/>
    </source>
</evidence>
<reference evidence="5" key="1">
    <citation type="journal article" date="2019" name="bioRxiv">
        <title>The Genome of the Zebra Mussel, Dreissena polymorpha: A Resource for Invasive Species Research.</title>
        <authorList>
            <person name="McCartney M.A."/>
            <person name="Auch B."/>
            <person name="Kono T."/>
            <person name="Mallez S."/>
            <person name="Zhang Y."/>
            <person name="Obille A."/>
            <person name="Becker A."/>
            <person name="Abrahante J.E."/>
            <person name="Garbe J."/>
            <person name="Badalamenti J.P."/>
            <person name="Herman A."/>
            <person name="Mangelson H."/>
            <person name="Liachko I."/>
            <person name="Sullivan S."/>
            <person name="Sone E.D."/>
            <person name="Koren S."/>
            <person name="Silverstein K.A.T."/>
            <person name="Beckman K.B."/>
            <person name="Gohl D.M."/>
        </authorList>
    </citation>
    <scope>NUCLEOTIDE SEQUENCE</scope>
    <source>
        <strain evidence="5">Duluth1</strain>
        <tissue evidence="5">Whole animal</tissue>
    </source>
</reference>
<evidence type="ECO:0008006" key="7">
    <source>
        <dbReference type="Google" id="ProtNLM"/>
    </source>
</evidence>
<dbReference type="PROSITE" id="PS50292">
    <property type="entry name" value="PEROXIDASE_3"/>
    <property type="match status" value="1"/>
</dbReference>
<dbReference type="GO" id="GO:0046872">
    <property type="term" value="F:metal ion binding"/>
    <property type="evidence" value="ECO:0007669"/>
    <property type="project" value="UniProtKB-KW"/>
</dbReference>
<dbReference type="GO" id="GO:0006979">
    <property type="term" value="P:response to oxidative stress"/>
    <property type="evidence" value="ECO:0007669"/>
    <property type="project" value="InterPro"/>
</dbReference>
<keyword evidence="4" id="KW-0349">Heme</keyword>
<dbReference type="InterPro" id="IPR010255">
    <property type="entry name" value="Haem_peroxidase_sf"/>
</dbReference>
<dbReference type="Pfam" id="PF03098">
    <property type="entry name" value="An_peroxidase"/>
    <property type="match status" value="1"/>
</dbReference>
<feature type="binding site" description="axial binding residue" evidence="4">
    <location>
        <position position="127"/>
    </location>
    <ligand>
        <name>heme b</name>
        <dbReference type="ChEBI" id="CHEBI:60344"/>
    </ligand>
    <ligandPart>
        <name>Fe</name>
        <dbReference type="ChEBI" id="CHEBI:18248"/>
    </ligandPart>
</feature>
<keyword evidence="2" id="KW-0964">Secreted</keyword>
<evidence type="ECO:0000313" key="6">
    <source>
        <dbReference type="Proteomes" id="UP000828390"/>
    </source>
</evidence>
<comment type="caution">
    <text evidence="5">The sequence shown here is derived from an EMBL/GenBank/DDBJ whole genome shotgun (WGS) entry which is preliminary data.</text>
</comment>
<proteinExistence type="predicted"/>
<dbReference type="AlphaFoldDB" id="A0A9D4C8C1"/>
<evidence type="ECO:0000256" key="2">
    <source>
        <dbReference type="ARBA" id="ARBA00022525"/>
    </source>
</evidence>
<name>A0A9D4C8C1_DREPO</name>
<dbReference type="GO" id="GO:0020037">
    <property type="term" value="F:heme binding"/>
    <property type="evidence" value="ECO:0007669"/>
    <property type="project" value="InterPro"/>
</dbReference>
<evidence type="ECO:0000256" key="1">
    <source>
        <dbReference type="ARBA" id="ARBA00004613"/>
    </source>
</evidence>
<protein>
    <recommendedName>
        <fullName evidence="7">Peroxidase</fullName>
    </recommendedName>
</protein>
<dbReference type="InterPro" id="IPR019791">
    <property type="entry name" value="Haem_peroxidase_animal"/>
</dbReference>
<gene>
    <name evidence="5" type="ORF">DPMN_061941</name>
</gene>
<dbReference type="GO" id="GO:0005576">
    <property type="term" value="C:extracellular region"/>
    <property type="evidence" value="ECO:0007669"/>
    <property type="project" value="UniProtKB-SubCell"/>
</dbReference>
<dbReference type="InterPro" id="IPR037120">
    <property type="entry name" value="Haem_peroxidase_sf_animal"/>
</dbReference>
<dbReference type="Proteomes" id="UP000828390">
    <property type="component" value="Unassembled WGS sequence"/>
</dbReference>
<dbReference type="PANTHER" id="PTHR11475">
    <property type="entry name" value="OXIDASE/PEROXIDASE"/>
    <property type="match status" value="1"/>
</dbReference>